<accession>A0A495V6P6</accession>
<evidence type="ECO:0000256" key="1">
    <source>
        <dbReference type="SAM" id="SignalP"/>
    </source>
</evidence>
<dbReference type="Proteomes" id="UP000274556">
    <property type="component" value="Unassembled WGS sequence"/>
</dbReference>
<sequence>MKRQLLICLAASSLCGLSTSSGADGFATWNAKSGALSYSIFNLSGNNCTLTAYGATPNTSTTMDSSSMAASAGWNSLFDGNVITPGFFGQFSLNGPGIKPWPYVVFYGDSSPMQEIYNYSGSGTGVSMGAALNYPYSPTSIGVGKGISFVEPTIQIGSQPNPAAAGDSWEINCIGGDPIVMANLASAGDSLGSGLLWHAQDYFVSNALINPPAPPTNVGPYYNPPSPSGNVNGQGFVSSEDMVFNLNQNPADANYVGTGGLWLGIENPNTQGANTQAVYSLVPSMFPVNLSSYTQPQQENNNGNTQWQSYIYGAHLTFAIGDPFIISSFAAKTLWYLATSQSNLLGDSTLTNGDNISTINPPNLPTAGVFPSSSNAQNYIDSLMYSTAQAGYVVNEAITAASQANDHESFWGKVFSALFNVTMTAIDVGAAVATGGASDAAQVGIQTAVNTTTGGLQTAGDNAINSAYTTNTTMGAPTTQTAPLAYNSTFASSNLLGLMLTNFYVQYQVNSFTSNTGNPNPLWSNALIYTTEAGTPGACSDIQVSANLFSPNTECTYLTSSGSVSSATQAGGQYSNVCLKYGSGGDDYCSNRGLTGNQLNIWDAVMTGSTVGTDSNGQLAIQNPSTWTFQPPTLINNDTNIAQISTTFNLNTGALTLVNYVNASAPPTTQPEIINATASYGSPTCGTLTYEPLNVQYDSTTGMLSSKGWQSGCEGDLDVNQGSNADPNYNASLNVATCQAGSNVNFVISGGEQNGIEDDWRDGPNSVSLVCASQNTTTAEVVLDYNNCVQDQSATGGVVVGLNDNGNEVALACACIPSYVSGEESEPEYGCYATSSGTTGTPCVGTGSCSNNTTASSTAVD</sequence>
<feature type="chain" id="PRO_5019717292" evidence="1">
    <location>
        <begin position="24"/>
        <end position="861"/>
    </location>
</feature>
<evidence type="ECO:0000313" key="2">
    <source>
        <dbReference type="EMBL" id="RKT44017.1"/>
    </source>
</evidence>
<dbReference type="RefSeq" id="WP_120796520.1">
    <property type="nucleotide sequence ID" value="NZ_RBXL01000001.1"/>
</dbReference>
<gene>
    <name evidence="2" type="ORF">BDD21_1388</name>
</gene>
<dbReference type="EMBL" id="RBXL01000001">
    <property type="protein sequence ID" value="RKT44017.1"/>
    <property type="molecule type" value="Genomic_DNA"/>
</dbReference>
<comment type="caution">
    <text evidence="2">The sequence shown here is derived from an EMBL/GenBank/DDBJ whole genome shotgun (WGS) entry which is preliminary data.</text>
</comment>
<dbReference type="AlphaFoldDB" id="A0A495V6P6"/>
<reference evidence="2 3" key="1">
    <citation type="submission" date="2018-10" db="EMBL/GenBank/DDBJ databases">
        <title>Genomic Encyclopedia of Archaeal and Bacterial Type Strains, Phase II (KMG-II): from individual species to whole genera.</title>
        <authorList>
            <person name="Goeker M."/>
        </authorList>
    </citation>
    <scope>NUCLEOTIDE SEQUENCE [LARGE SCALE GENOMIC DNA]</scope>
    <source>
        <strain evidence="2 3">DSM 235</strain>
    </source>
</reference>
<keyword evidence="1" id="KW-0732">Signal</keyword>
<organism evidence="2 3">
    <name type="scientific">Thiocapsa rosea</name>
    <dbReference type="NCBI Taxonomy" id="69360"/>
    <lineage>
        <taxon>Bacteria</taxon>
        <taxon>Pseudomonadati</taxon>
        <taxon>Pseudomonadota</taxon>
        <taxon>Gammaproteobacteria</taxon>
        <taxon>Chromatiales</taxon>
        <taxon>Chromatiaceae</taxon>
        <taxon>Thiocapsa</taxon>
    </lineage>
</organism>
<protein>
    <submittedName>
        <fullName evidence="2">Uncharacterized protein</fullName>
    </submittedName>
</protein>
<feature type="signal peptide" evidence="1">
    <location>
        <begin position="1"/>
        <end position="23"/>
    </location>
</feature>
<dbReference type="OrthoDB" id="5750306at2"/>
<evidence type="ECO:0000313" key="3">
    <source>
        <dbReference type="Proteomes" id="UP000274556"/>
    </source>
</evidence>
<keyword evidence="3" id="KW-1185">Reference proteome</keyword>
<proteinExistence type="predicted"/>
<name>A0A495V6P6_9GAMM</name>